<feature type="transmembrane region" description="Helical" evidence="6">
    <location>
        <begin position="228"/>
        <end position="247"/>
    </location>
</feature>
<evidence type="ECO:0000256" key="2">
    <source>
        <dbReference type="ARBA" id="ARBA00007362"/>
    </source>
</evidence>
<reference evidence="9" key="1">
    <citation type="journal article" date="2011" name="J. Bacteriol.">
        <title>Genome sequences of eight morphologically diverse alphaproteobacteria.</title>
        <authorList>
            <consortium name="US DOE Joint Genome Institute"/>
            <person name="Brown P.J."/>
            <person name="Kysela D.T."/>
            <person name="Buechlein A."/>
            <person name="Hemmerich C."/>
            <person name="Brun Y.V."/>
        </authorList>
    </citation>
    <scope>NUCLEOTIDE SEQUENCE [LARGE SCALE GENOMIC DNA]</scope>
    <source>
        <strain evidence="9">ATCC 15264 / DSM 4735 / LMG 14903 / NBRC 16000 / CB 81</strain>
    </source>
</reference>
<dbReference type="InterPro" id="IPR037185">
    <property type="entry name" value="EmrE-like"/>
</dbReference>
<evidence type="ECO:0000256" key="4">
    <source>
        <dbReference type="ARBA" id="ARBA00022989"/>
    </source>
</evidence>
<feature type="transmembrane region" description="Helical" evidence="6">
    <location>
        <begin position="130"/>
        <end position="152"/>
    </location>
</feature>
<evidence type="ECO:0000313" key="8">
    <source>
        <dbReference type="EMBL" id="ADL01468.1"/>
    </source>
</evidence>
<feature type="transmembrane region" description="Helical" evidence="6">
    <location>
        <begin position="73"/>
        <end position="92"/>
    </location>
</feature>
<evidence type="ECO:0000256" key="3">
    <source>
        <dbReference type="ARBA" id="ARBA00022692"/>
    </source>
</evidence>
<evidence type="ECO:0000313" key="9">
    <source>
        <dbReference type="Proteomes" id="UP000002696"/>
    </source>
</evidence>
<feature type="transmembrane region" description="Helical" evidence="6">
    <location>
        <begin position="253"/>
        <end position="274"/>
    </location>
</feature>
<dbReference type="InterPro" id="IPR000620">
    <property type="entry name" value="EamA_dom"/>
</dbReference>
<dbReference type="EMBL" id="CP002102">
    <property type="protein sequence ID" value="ADL01468.1"/>
    <property type="molecule type" value="Genomic_DNA"/>
</dbReference>
<dbReference type="HOGENOM" id="CLU_033863_5_3_5"/>
<feature type="transmembrane region" description="Helical" evidence="6">
    <location>
        <begin position="281"/>
        <end position="301"/>
    </location>
</feature>
<accession>D9QJA7</accession>
<keyword evidence="9" id="KW-1185">Reference proteome</keyword>
<protein>
    <recommendedName>
        <fullName evidence="7">EamA domain-containing protein</fullName>
    </recommendedName>
</protein>
<feature type="transmembrane region" description="Helical" evidence="6">
    <location>
        <begin position="104"/>
        <end position="124"/>
    </location>
</feature>
<keyword evidence="5 6" id="KW-0472">Membrane</keyword>
<dbReference type="GO" id="GO:0016020">
    <property type="term" value="C:membrane"/>
    <property type="evidence" value="ECO:0007669"/>
    <property type="project" value="UniProtKB-SubCell"/>
</dbReference>
<name>D9QJA7_BRESC</name>
<proteinExistence type="inferred from homology"/>
<dbReference type="Proteomes" id="UP000002696">
    <property type="component" value="Chromosome"/>
</dbReference>
<keyword evidence="4 6" id="KW-1133">Transmembrane helix</keyword>
<feature type="domain" description="EamA" evidence="7">
    <location>
        <begin position="190"/>
        <end position="326"/>
    </location>
</feature>
<dbReference type="InParanoid" id="D9QJA7"/>
<dbReference type="SUPFAM" id="SSF103481">
    <property type="entry name" value="Multidrug resistance efflux transporter EmrE"/>
    <property type="match status" value="2"/>
</dbReference>
<evidence type="ECO:0000259" key="7">
    <source>
        <dbReference type="Pfam" id="PF00892"/>
    </source>
</evidence>
<sequence>MGYQTPIAVASAFGDRHGSSPSYRNPAVSLSDTLRRPSADALAIGGVVLCAVIWGTTWYAITWQLGTVDPVASLVWRFGLAALVLIVGCAVTGRSLKLTRGQHLAAVGQGAFVFAISYSFTYAAEGHVTSAIVAVVFAGLAFLNLVLFRLVVGQKASRGAWMGASLGIIGVAVLSGGEALGAGFDQRALMGIGLAFLAVLSSAVGNYFSWRGQEQGTAILPQTGWAMAYGTGMLVVYGLVTGARFTIDSSPGYLVSLIYLAVMGSVVAFVTYFAVARARGYALASYISALTPPIAMLVSLLFEDARFGWSAAVGLALVLGGQVLLSRAPKAAG</sequence>
<dbReference type="eggNOG" id="COG0697">
    <property type="taxonomic scope" value="Bacteria"/>
</dbReference>
<dbReference type="PANTHER" id="PTHR32322:SF2">
    <property type="entry name" value="EAMA DOMAIN-CONTAINING PROTEIN"/>
    <property type="match status" value="1"/>
</dbReference>
<dbReference type="InterPro" id="IPR050638">
    <property type="entry name" value="AA-Vitamin_Transporters"/>
</dbReference>
<feature type="transmembrane region" description="Helical" evidence="6">
    <location>
        <begin position="159"/>
        <end position="176"/>
    </location>
</feature>
<evidence type="ECO:0000256" key="1">
    <source>
        <dbReference type="ARBA" id="ARBA00004141"/>
    </source>
</evidence>
<gene>
    <name evidence="8" type="ordered locus">Bresu_2158</name>
</gene>
<feature type="transmembrane region" description="Helical" evidence="6">
    <location>
        <begin position="188"/>
        <end position="208"/>
    </location>
</feature>
<evidence type="ECO:0000256" key="5">
    <source>
        <dbReference type="ARBA" id="ARBA00023136"/>
    </source>
</evidence>
<dbReference type="KEGG" id="bsb:Bresu_2158"/>
<feature type="transmembrane region" description="Helical" evidence="6">
    <location>
        <begin position="41"/>
        <end position="61"/>
    </location>
</feature>
<dbReference type="AlphaFoldDB" id="D9QJA7"/>
<dbReference type="BioCyc" id="BSUB633149:G1GM8-2156-MONOMER"/>
<keyword evidence="3 6" id="KW-0812">Transmembrane</keyword>
<comment type="similarity">
    <text evidence="2">Belongs to the EamA transporter family.</text>
</comment>
<dbReference type="STRING" id="633149.Bresu_2158"/>
<feature type="domain" description="EamA" evidence="7">
    <location>
        <begin position="44"/>
        <end position="175"/>
    </location>
</feature>
<organism evidence="8 9">
    <name type="scientific">Brevundimonas subvibrioides (strain ATCC 15264 / DSM 4735 / LMG 14903 / NBRC 16000 / CB 81)</name>
    <name type="common">Caulobacter subvibrioides</name>
    <dbReference type="NCBI Taxonomy" id="633149"/>
    <lineage>
        <taxon>Bacteria</taxon>
        <taxon>Pseudomonadati</taxon>
        <taxon>Pseudomonadota</taxon>
        <taxon>Alphaproteobacteria</taxon>
        <taxon>Caulobacterales</taxon>
        <taxon>Caulobacteraceae</taxon>
        <taxon>Brevundimonas</taxon>
    </lineage>
</organism>
<feature type="transmembrane region" description="Helical" evidence="6">
    <location>
        <begin position="307"/>
        <end position="325"/>
    </location>
</feature>
<comment type="subcellular location">
    <subcellularLocation>
        <location evidence="1">Membrane</location>
        <topology evidence="1">Multi-pass membrane protein</topology>
    </subcellularLocation>
</comment>
<evidence type="ECO:0000256" key="6">
    <source>
        <dbReference type="SAM" id="Phobius"/>
    </source>
</evidence>
<dbReference type="PANTHER" id="PTHR32322">
    <property type="entry name" value="INNER MEMBRANE TRANSPORTER"/>
    <property type="match status" value="1"/>
</dbReference>
<dbReference type="Pfam" id="PF00892">
    <property type="entry name" value="EamA"/>
    <property type="match status" value="2"/>
</dbReference>